<evidence type="ECO:0000313" key="6">
    <source>
        <dbReference type="EMBL" id="MBK1856444.1"/>
    </source>
</evidence>
<dbReference type="EMBL" id="JAENIG010000013">
    <property type="protein sequence ID" value="MBK1856444.1"/>
    <property type="molecule type" value="Genomic_DNA"/>
</dbReference>
<dbReference type="AlphaFoldDB" id="A0AAE2SEZ0"/>
<name>A0AAE2SEZ0_9BACT</name>
<dbReference type="InterPro" id="IPR013036">
    <property type="entry name" value="DUF1587"/>
</dbReference>
<evidence type="ECO:0000259" key="3">
    <source>
        <dbReference type="Pfam" id="PF07627"/>
    </source>
</evidence>
<evidence type="ECO:0000313" key="7">
    <source>
        <dbReference type="Proteomes" id="UP000634206"/>
    </source>
</evidence>
<dbReference type="SUPFAM" id="SSF46626">
    <property type="entry name" value="Cytochrome c"/>
    <property type="match status" value="1"/>
</dbReference>
<dbReference type="GO" id="GO:0009055">
    <property type="term" value="F:electron transfer activity"/>
    <property type="evidence" value="ECO:0007669"/>
    <property type="project" value="InterPro"/>
</dbReference>
<organism evidence="6 7">
    <name type="scientific">Oceaniferula flava</name>
    <dbReference type="NCBI Taxonomy" id="2800421"/>
    <lineage>
        <taxon>Bacteria</taxon>
        <taxon>Pseudomonadati</taxon>
        <taxon>Verrucomicrobiota</taxon>
        <taxon>Verrucomicrobiia</taxon>
        <taxon>Verrucomicrobiales</taxon>
        <taxon>Verrucomicrobiaceae</taxon>
        <taxon>Oceaniferula</taxon>
    </lineage>
</organism>
<dbReference type="GO" id="GO:0020037">
    <property type="term" value="F:heme binding"/>
    <property type="evidence" value="ECO:0007669"/>
    <property type="project" value="InterPro"/>
</dbReference>
<dbReference type="Proteomes" id="UP000634206">
    <property type="component" value="Unassembled WGS sequence"/>
</dbReference>
<dbReference type="InterPro" id="IPR013039">
    <property type="entry name" value="DUF1588"/>
</dbReference>
<dbReference type="Pfam" id="PF07624">
    <property type="entry name" value="PSD2"/>
    <property type="match status" value="1"/>
</dbReference>
<dbReference type="Pfam" id="PF07626">
    <property type="entry name" value="PSD3"/>
    <property type="match status" value="1"/>
</dbReference>
<sequence>MLIIKPPLSLMIPFPKLPPALLAGCMTLLPTVLSAEDSTQALTYQQDIQPLLKEYCYRCHGEGKKLKADLDLTPYQSPQSIFKDRKLWLEVLEQIRSEEMPTKDPLPSAKERAALVSWLDKELNSIDWTKVKNAGHVTIPRLTKTEYNNTMRDLLGADFQPGYIFTDDGEGNSGFTTDRDNLFMTPTTIEKYFTAAEGALEALTSDTLEPANIHLESEAMFMTESKVPTGTYADGKLHGYQLRVGQMTLYNAIEIPVNGRYRIKVRGFSSVTKRGIARMRINDQPKGDFHFTDESPSVQTIEVFLPKGSHQIAFNMVPQRKPKGKKRIKFAGAVAIDWVKIQGPASLGKAKDASLVYHVQPGDQLSEDQAAQRIITRFVQRAARRPISGAVANKYYGIYQHAKTKGESYRGAVNLALTAVLVSPHFLYRNELAPADARDGEFQLDHYQIASRLSYFLWMSMPDDELFELAEKKQLHDPQVLRQQVRRMIKNPKSRAFSNAFLGQWLGFNSLGESVIPDSQIFPEFNTALATAMKQETVLTFEHLLKNGNSLLTLLDTRATYLNDDLAKLYGIEGVQGSHMRPVNLSDRHRGGLLGMASVLTATSTPTRTSPVLRGVWVAETLLGDHIPEAPADVPELADNAGLNGKLTLRQELEQHRKQEQCASCHDQIDPIGFGLENFDAIGRFRRKETGGQPIDSSGELDGFQFDGAAELKAWLVKERKEPFIRNLSEQMLAFALGRQVETYDEAPLRRITGALEKNNYNAMTLIEEIVLSYPFLHKNNKPESTEQ</sequence>
<feature type="domain" description="DUF1585" evidence="1">
    <location>
        <begin position="702"/>
        <end position="776"/>
    </location>
</feature>
<evidence type="ECO:0000259" key="2">
    <source>
        <dbReference type="Pfam" id="PF07626"/>
    </source>
</evidence>
<comment type="caution">
    <text evidence="6">The sequence shown here is derived from an EMBL/GenBank/DDBJ whole genome shotgun (WGS) entry which is preliminary data.</text>
</comment>
<protein>
    <submittedName>
        <fullName evidence="6">DUF1592 domain-containing protein</fullName>
    </submittedName>
</protein>
<gene>
    <name evidence="6" type="ORF">JIN83_15840</name>
</gene>
<dbReference type="InterPro" id="IPR013043">
    <property type="entry name" value="DUF1595"/>
</dbReference>
<dbReference type="InterPro" id="IPR011478">
    <property type="entry name" value="DUF1585"/>
</dbReference>
<proteinExistence type="predicted"/>
<dbReference type="InterPro" id="IPR036909">
    <property type="entry name" value="Cyt_c-like_dom_sf"/>
</dbReference>
<dbReference type="Pfam" id="PF07627">
    <property type="entry name" value="PSCyt3"/>
    <property type="match status" value="1"/>
</dbReference>
<dbReference type="Pfam" id="PF07631">
    <property type="entry name" value="PSD4"/>
    <property type="match status" value="1"/>
</dbReference>
<reference evidence="6" key="1">
    <citation type="submission" date="2021-01" db="EMBL/GenBank/DDBJ databases">
        <title>Modified the classification status of verrucomicrobia.</title>
        <authorList>
            <person name="Feng X."/>
        </authorList>
    </citation>
    <scope>NUCLEOTIDE SEQUENCE</scope>
    <source>
        <strain evidence="6">5K15</strain>
    </source>
</reference>
<accession>A0AAE2SEZ0</accession>
<feature type="domain" description="DUF1587" evidence="2">
    <location>
        <begin position="141"/>
        <end position="202"/>
    </location>
</feature>
<evidence type="ECO:0000259" key="5">
    <source>
        <dbReference type="Pfam" id="PF07637"/>
    </source>
</evidence>
<dbReference type="RefSeq" id="WP_309491065.1">
    <property type="nucleotide sequence ID" value="NZ_JAENIG010000013.1"/>
</dbReference>
<feature type="domain" description="DUF1592" evidence="4">
    <location>
        <begin position="444"/>
        <end position="572"/>
    </location>
</feature>
<keyword evidence="7" id="KW-1185">Reference proteome</keyword>
<evidence type="ECO:0000259" key="4">
    <source>
        <dbReference type="Pfam" id="PF07631"/>
    </source>
</evidence>
<dbReference type="InterPro" id="IPR013042">
    <property type="entry name" value="DUF1592"/>
</dbReference>
<dbReference type="Pfam" id="PF07637">
    <property type="entry name" value="PSD5"/>
    <property type="match status" value="1"/>
</dbReference>
<dbReference type="Gene3D" id="2.60.120.260">
    <property type="entry name" value="Galactose-binding domain-like"/>
    <property type="match status" value="1"/>
</dbReference>
<feature type="domain" description="DUF1588" evidence="3">
    <location>
        <begin position="590"/>
        <end position="689"/>
    </location>
</feature>
<evidence type="ECO:0000259" key="1">
    <source>
        <dbReference type="Pfam" id="PF07624"/>
    </source>
</evidence>
<feature type="domain" description="DUF1595" evidence="5">
    <location>
        <begin position="371"/>
        <end position="431"/>
    </location>
</feature>